<sequence>MNQVTFTFDATKLFEIQNRLLFKVFLGPSSIANGQAIVRITTSSLNNLEYINIYEERGCLRLEILHDSYMHLIGQILVEIEIDCTALAFHTLVNRGSGALYVENLPFDRLLSPNLTLENHGSGKLWLRGPHIAIQNLVCRSNGSGNVRVEANSGVLGTLDIHNNGSGSTKIIVDAMTVQALSTHIAGSGSVHVASVKSMNIQLLSSHISGSGSITYSGTGTAKMHEAQCNGSGSIRSDAIISHDANVSLSGSGSILTQVANELTSRLSGSGSSKYINPPPRTIHGKAHLVLGTMPPMPQSHIPFPEHEPEDISSIMTHCIIM</sequence>
<dbReference type="EMBL" id="JNBS01002762">
    <property type="protein sequence ID" value="OQR89381.1"/>
    <property type="molecule type" value="Genomic_DNA"/>
</dbReference>
<proteinExistence type="predicted"/>
<keyword evidence="3" id="KW-1185">Reference proteome</keyword>
<dbReference type="OrthoDB" id="74343at2759"/>
<dbReference type="PANTHER" id="PTHR39200:SF1">
    <property type="entry name" value="AUTO-TRANSPORTER ADHESIN HEAD GIN DOMAIN-CONTAINING PROTEIN-RELATED"/>
    <property type="match status" value="1"/>
</dbReference>
<evidence type="ECO:0000313" key="2">
    <source>
        <dbReference type="EMBL" id="OQR89381.1"/>
    </source>
</evidence>
<dbReference type="Gene3D" id="2.160.20.120">
    <property type="match status" value="2"/>
</dbReference>
<dbReference type="PANTHER" id="PTHR39200">
    <property type="entry name" value="HYPOTHETICAL EXPORTED PROTEIN"/>
    <property type="match status" value="1"/>
</dbReference>
<name>A0A1V9YUM7_9STRA</name>
<dbReference type="InterPro" id="IPR021255">
    <property type="entry name" value="DUF2807"/>
</dbReference>
<feature type="domain" description="Putative auto-transporter adhesin head GIN" evidence="1">
    <location>
        <begin position="196"/>
        <end position="279"/>
    </location>
</feature>
<organism evidence="2 3">
    <name type="scientific">Thraustotheca clavata</name>
    <dbReference type="NCBI Taxonomy" id="74557"/>
    <lineage>
        <taxon>Eukaryota</taxon>
        <taxon>Sar</taxon>
        <taxon>Stramenopiles</taxon>
        <taxon>Oomycota</taxon>
        <taxon>Saprolegniomycetes</taxon>
        <taxon>Saprolegniales</taxon>
        <taxon>Achlyaceae</taxon>
        <taxon>Thraustotheca</taxon>
    </lineage>
</organism>
<reference evidence="2 3" key="1">
    <citation type="journal article" date="2014" name="Genome Biol. Evol.">
        <title>The secreted proteins of Achlya hypogyna and Thraustotheca clavata identify the ancestral oomycete secretome and reveal gene acquisitions by horizontal gene transfer.</title>
        <authorList>
            <person name="Misner I."/>
            <person name="Blouin N."/>
            <person name="Leonard G."/>
            <person name="Richards T.A."/>
            <person name="Lane C.E."/>
        </authorList>
    </citation>
    <scope>NUCLEOTIDE SEQUENCE [LARGE SCALE GENOMIC DNA]</scope>
    <source>
        <strain evidence="2 3">ATCC 34112</strain>
    </source>
</reference>
<evidence type="ECO:0000313" key="3">
    <source>
        <dbReference type="Proteomes" id="UP000243217"/>
    </source>
</evidence>
<comment type="caution">
    <text evidence="2">The sequence shown here is derived from an EMBL/GenBank/DDBJ whole genome shotgun (WGS) entry which is preliminary data.</text>
</comment>
<gene>
    <name evidence="2" type="ORF">THRCLA_22702</name>
</gene>
<evidence type="ECO:0000259" key="1">
    <source>
        <dbReference type="Pfam" id="PF10988"/>
    </source>
</evidence>
<dbReference type="AlphaFoldDB" id="A0A1V9YUM7"/>
<accession>A0A1V9YUM7</accession>
<dbReference type="Pfam" id="PF10988">
    <property type="entry name" value="DUF2807"/>
    <property type="match status" value="1"/>
</dbReference>
<protein>
    <recommendedName>
        <fullName evidence="1">Putative auto-transporter adhesin head GIN domain-containing protein</fullName>
    </recommendedName>
</protein>
<dbReference type="Proteomes" id="UP000243217">
    <property type="component" value="Unassembled WGS sequence"/>
</dbReference>